<sequence length="81" mass="8549">MPLASGRAKEFVHGIDPNKGQCRPQDITWGRHVSVHAVATFMHVHHTGLTASPRIQGLAVIGDRGPLPISPTPGGVGIDLI</sequence>
<evidence type="ECO:0000313" key="2">
    <source>
        <dbReference type="Proteomes" id="UP000825072"/>
    </source>
</evidence>
<reference evidence="1" key="1">
    <citation type="submission" date="2021-06" db="EMBL/GenBank/DDBJ databases">
        <title>Genome sequence of Cutibacterium modestum strain KB17-24694.</title>
        <authorList>
            <person name="Dekio I."/>
            <person name="Asahina A."/>
            <person name="Nishida M."/>
        </authorList>
    </citation>
    <scope>NUCLEOTIDE SEQUENCE</scope>
    <source>
        <strain evidence="1">KB17-24694</strain>
    </source>
</reference>
<protein>
    <submittedName>
        <fullName evidence="1">Uncharacterized protein</fullName>
    </submittedName>
</protein>
<evidence type="ECO:0000313" key="1">
    <source>
        <dbReference type="EMBL" id="BCY26265.1"/>
    </source>
</evidence>
<gene>
    <name evidence="1" type="ORF">KB1_22550</name>
</gene>
<dbReference type="AlphaFoldDB" id="A0AAD1KS83"/>
<name>A0AAD1KS83_9ACTN</name>
<dbReference type="EMBL" id="AP024747">
    <property type="protein sequence ID" value="BCY26265.1"/>
    <property type="molecule type" value="Genomic_DNA"/>
</dbReference>
<accession>A0AAD1KS83</accession>
<proteinExistence type="predicted"/>
<organism evidence="1 2">
    <name type="scientific">Cutibacterium modestum</name>
    <dbReference type="NCBI Taxonomy" id="2559073"/>
    <lineage>
        <taxon>Bacteria</taxon>
        <taxon>Bacillati</taxon>
        <taxon>Actinomycetota</taxon>
        <taxon>Actinomycetes</taxon>
        <taxon>Propionibacteriales</taxon>
        <taxon>Propionibacteriaceae</taxon>
        <taxon>Cutibacterium</taxon>
    </lineage>
</organism>
<dbReference type="Proteomes" id="UP000825072">
    <property type="component" value="Chromosome 1"/>
</dbReference>